<feature type="compositionally biased region" description="Basic and acidic residues" evidence="1">
    <location>
        <begin position="234"/>
        <end position="247"/>
    </location>
</feature>
<feature type="compositionally biased region" description="Basic and acidic residues" evidence="1">
    <location>
        <begin position="637"/>
        <end position="657"/>
    </location>
</feature>
<evidence type="ECO:0000313" key="2">
    <source>
        <dbReference type="Proteomes" id="UP001652642"/>
    </source>
</evidence>
<dbReference type="GeneID" id="140707731"/>
<keyword evidence="2" id="KW-1185">Reference proteome</keyword>
<feature type="compositionally biased region" description="Polar residues" evidence="1">
    <location>
        <begin position="506"/>
        <end position="516"/>
    </location>
</feature>
<organism evidence="2 3">
    <name type="scientific">Pogona vitticeps</name>
    <name type="common">central bearded dragon</name>
    <dbReference type="NCBI Taxonomy" id="103695"/>
    <lineage>
        <taxon>Eukaryota</taxon>
        <taxon>Metazoa</taxon>
        <taxon>Chordata</taxon>
        <taxon>Craniata</taxon>
        <taxon>Vertebrata</taxon>
        <taxon>Euteleostomi</taxon>
        <taxon>Lepidosauria</taxon>
        <taxon>Squamata</taxon>
        <taxon>Bifurcata</taxon>
        <taxon>Unidentata</taxon>
        <taxon>Episquamata</taxon>
        <taxon>Toxicofera</taxon>
        <taxon>Iguania</taxon>
        <taxon>Acrodonta</taxon>
        <taxon>Agamidae</taxon>
        <taxon>Amphibolurinae</taxon>
        <taxon>Pogona</taxon>
    </lineage>
</organism>
<reference evidence="3" key="1">
    <citation type="submission" date="2025-08" db="UniProtKB">
        <authorList>
            <consortium name="RefSeq"/>
        </authorList>
    </citation>
    <scope>IDENTIFICATION</scope>
</reference>
<sequence>MEELQPHYQKAKQKCVGEHQIMVKGRHSKHGFYIFNYVYSSSMPNNQTQIQKEDNKKTISSATDELDKKHKPKKPSDNLTDAAQETSGGQKHLTGRGDSRKPEDRTNSGRRQNVRERHGNMSNWDFQQHHLELISGKGENDFAGGDNTNEIDGSGDIDFPGHVATHHGIDVGSEASELSKDHQVTRSPERGKFEGKGKGGKPIITKPSKNGITKIWIKENEVGESQETRPYNDIPRKIKEPQSKDYSEVSLKGKTNSTNEEPGREVGGHLGLSGKQANVTVELHSFKVQSNVSRDLLGKEVLVIDKSNFTSTSDTGQVKIASEKGNRKATAQKKGEYEPTVIVTKWKDRSGVTRPLPKSEARGGSHVEVASTIKPHKKDNAREDVVTGMSSSNMEATGISKKHKKDKDETGAEEFISQVEDPIFTKPGKRKPTEATSVSKIRKKEKGEVDNIEKLVSQVKDSVFTKPDKTNQSGIILSGKLKGHMDGAGVTESYSEGEAMTHKRISGSQVSASNAILQGRKDVSIPHRKSNTGQEDLSSTKAHQKEVAGHEKINTKPQESSLGDPVTHEREKKRFGSTFQEVSKDTTKGSINYEKAIGAATELKSSDNVESSDRKTEQQQGQHSVQLNGALSLSPGSEKDVQHLFKLPKNENVKSQEHSLPSVKIVEKVVKLSRGTAKAHTGKYRDKIAKRYQKYSGVSRRKSSQHAKKHPSLKKAHGSDSSQSSESKEKRGSDSRQSFEDYQNDHIDSRPSAESAENLSPESNQSDDQSNMED</sequence>
<feature type="region of interest" description="Disordered" evidence="1">
    <location>
        <begin position="137"/>
        <end position="272"/>
    </location>
</feature>
<dbReference type="RefSeq" id="XP_072858403.1">
    <property type="nucleotide sequence ID" value="XM_073002302.1"/>
</dbReference>
<feature type="compositionally biased region" description="Basic and acidic residues" evidence="1">
    <location>
        <begin position="726"/>
        <end position="751"/>
    </location>
</feature>
<feature type="compositionally biased region" description="Polar residues" evidence="1">
    <location>
        <begin position="618"/>
        <end position="635"/>
    </location>
</feature>
<feature type="compositionally biased region" description="Basic and acidic residues" evidence="1">
    <location>
        <begin position="177"/>
        <end position="197"/>
    </location>
</feature>
<evidence type="ECO:0000256" key="1">
    <source>
        <dbReference type="SAM" id="MobiDB-lite"/>
    </source>
</evidence>
<accession>A0ABM5GL67</accession>
<feature type="compositionally biased region" description="Basic and acidic residues" evidence="1">
    <location>
        <begin position="95"/>
        <end position="119"/>
    </location>
</feature>
<feature type="region of interest" description="Disordered" evidence="1">
    <location>
        <begin position="465"/>
        <end position="774"/>
    </location>
</feature>
<dbReference type="PANTHER" id="PTHR16510:SF4">
    <property type="entry name" value="MATRIX EXTRACELLULAR PHOSPHOGLYCOPROTEIN"/>
    <property type="match status" value="1"/>
</dbReference>
<feature type="compositionally biased region" description="Basic residues" evidence="1">
    <location>
        <begin position="690"/>
        <end position="716"/>
    </location>
</feature>
<feature type="compositionally biased region" description="Polar residues" evidence="1">
    <location>
        <begin position="755"/>
        <end position="774"/>
    </location>
</feature>
<evidence type="ECO:0000313" key="3">
    <source>
        <dbReference type="RefSeq" id="XP_072858403.1"/>
    </source>
</evidence>
<proteinExistence type="predicted"/>
<feature type="region of interest" description="Disordered" evidence="1">
    <location>
        <begin position="387"/>
        <end position="442"/>
    </location>
</feature>
<name>A0ABM5GL67_9SAUR</name>
<feature type="compositionally biased region" description="Polar residues" evidence="1">
    <location>
        <begin position="531"/>
        <end position="541"/>
    </location>
</feature>
<feature type="region of interest" description="Disordered" evidence="1">
    <location>
        <begin position="46"/>
        <end position="125"/>
    </location>
</feature>
<gene>
    <name evidence="3" type="primary">MEPE</name>
</gene>
<protein>
    <submittedName>
        <fullName evidence="3">Matrix extracellular phosphoglycoprotein</fullName>
    </submittedName>
</protein>
<dbReference type="Proteomes" id="UP001652642">
    <property type="component" value="Chromosome 5"/>
</dbReference>
<feature type="compositionally biased region" description="Basic and acidic residues" evidence="1">
    <location>
        <begin position="604"/>
        <end position="617"/>
    </location>
</feature>
<feature type="compositionally biased region" description="Basic and acidic residues" evidence="1">
    <location>
        <begin position="543"/>
        <end position="554"/>
    </location>
</feature>
<dbReference type="InterPro" id="IPR009837">
    <property type="entry name" value="MEPE"/>
</dbReference>
<dbReference type="PANTHER" id="PTHR16510">
    <property type="entry name" value="EXTRACELLULAR MATRIX PHOSPHOGLYCOPROTEIN WITH ASARM MOTIF"/>
    <property type="match status" value="1"/>
</dbReference>
<feature type="compositionally biased region" description="Polar residues" evidence="1">
    <location>
        <begin position="77"/>
        <end position="89"/>
    </location>
</feature>